<dbReference type="InterPro" id="IPR051460">
    <property type="entry name" value="HdrC_iron-sulfur_subunit"/>
</dbReference>
<keyword evidence="6" id="KW-1133">Transmembrane helix</keyword>
<evidence type="ECO:0000259" key="7">
    <source>
        <dbReference type="PROSITE" id="PS51379"/>
    </source>
</evidence>
<feature type="transmembrane region" description="Helical" evidence="6">
    <location>
        <begin position="189"/>
        <end position="222"/>
    </location>
</feature>
<dbReference type="InterPro" id="IPR036197">
    <property type="entry name" value="NarG-like_sf"/>
</dbReference>
<evidence type="ECO:0000256" key="5">
    <source>
        <dbReference type="ARBA" id="ARBA00023014"/>
    </source>
</evidence>
<feature type="transmembrane region" description="Helical" evidence="6">
    <location>
        <begin position="151"/>
        <end position="169"/>
    </location>
</feature>
<accession>A0ABZ2CFF4</accession>
<dbReference type="PANTHER" id="PTHR43255">
    <property type="entry name" value="IRON-SULFUR-BINDING OXIDOREDUCTASE FADF-RELATED-RELATED"/>
    <property type="match status" value="1"/>
</dbReference>
<evidence type="ECO:0000313" key="8">
    <source>
        <dbReference type="EMBL" id="WVX82077.1"/>
    </source>
</evidence>
<evidence type="ECO:0000256" key="3">
    <source>
        <dbReference type="ARBA" id="ARBA00023002"/>
    </source>
</evidence>
<dbReference type="InterPro" id="IPR004017">
    <property type="entry name" value="Cys_rich_dom"/>
</dbReference>
<feature type="transmembrane region" description="Helical" evidence="6">
    <location>
        <begin position="72"/>
        <end position="93"/>
    </location>
</feature>
<gene>
    <name evidence="8" type="ORF">R4Z09_03405</name>
</gene>
<keyword evidence="6" id="KW-0812">Transmembrane</keyword>
<dbReference type="Proteomes" id="UP001357223">
    <property type="component" value="Chromosome"/>
</dbReference>
<feature type="domain" description="4Fe-4S ferredoxin-type" evidence="7">
    <location>
        <begin position="272"/>
        <end position="301"/>
    </location>
</feature>
<protein>
    <submittedName>
        <fullName evidence="8">(Fe-S)-binding protein</fullName>
    </submittedName>
</protein>
<evidence type="ECO:0000313" key="9">
    <source>
        <dbReference type="Proteomes" id="UP001357223"/>
    </source>
</evidence>
<evidence type="ECO:0000256" key="1">
    <source>
        <dbReference type="ARBA" id="ARBA00022485"/>
    </source>
</evidence>
<name>A0ABZ2CFF4_9BACI</name>
<dbReference type="Pfam" id="PF02754">
    <property type="entry name" value="CCG"/>
    <property type="match status" value="2"/>
</dbReference>
<dbReference type="InterPro" id="IPR009051">
    <property type="entry name" value="Helical_ferredxn"/>
</dbReference>
<feature type="transmembrane region" description="Helical" evidence="6">
    <location>
        <begin position="6"/>
        <end position="29"/>
    </location>
</feature>
<dbReference type="PROSITE" id="PS51379">
    <property type="entry name" value="4FE4S_FER_2"/>
    <property type="match status" value="1"/>
</dbReference>
<feature type="transmembrane region" description="Helical" evidence="6">
    <location>
        <begin position="113"/>
        <end position="131"/>
    </location>
</feature>
<proteinExistence type="predicted"/>
<dbReference type="PANTHER" id="PTHR43255:SF1">
    <property type="entry name" value="IRON-SULFUR-BINDING OXIDOREDUCTASE FADF-RELATED"/>
    <property type="match status" value="1"/>
</dbReference>
<keyword evidence="1" id="KW-0004">4Fe-4S</keyword>
<keyword evidence="5" id="KW-0411">Iron-sulfur</keyword>
<evidence type="ECO:0000256" key="4">
    <source>
        <dbReference type="ARBA" id="ARBA00023004"/>
    </source>
</evidence>
<dbReference type="EMBL" id="CP137640">
    <property type="protein sequence ID" value="WVX82077.1"/>
    <property type="molecule type" value="Genomic_DNA"/>
</dbReference>
<dbReference type="InterPro" id="IPR017900">
    <property type="entry name" value="4Fe4S_Fe_S_CS"/>
</dbReference>
<keyword evidence="4" id="KW-0408">Iron</keyword>
<dbReference type="SUPFAM" id="SSF103501">
    <property type="entry name" value="Respiratory nitrate reductase 1 gamma chain"/>
    <property type="match status" value="1"/>
</dbReference>
<keyword evidence="9" id="KW-1185">Reference proteome</keyword>
<keyword evidence="6" id="KW-0472">Membrane</keyword>
<reference evidence="8 9" key="1">
    <citation type="submission" date="2023-10" db="EMBL/GenBank/DDBJ databases">
        <title>Niallia locisalis sp.nov. isolated from a salt pond sample.</title>
        <authorList>
            <person name="Li X.-J."/>
            <person name="Dong L."/>
        </authorList>
    </citation>
    <scope>NUCLEOTIDE SEQUENCE [LARGE SCALE GENOMIC DNA]</scope>
    <source>
        <strain evidence="8 9">DSM 29761</strain>
    </source>
</reference>
<keyword evidence="2" id="KW-0479">Metal-binding</keyword>
<dbReference type="SUPFAM" id="SSF46548">
    <property type="entry name" value="alpha-helical ferredoxin"/>
    <property type="match status" value="1"/>
</dbReference>
<evidence type="ECO:0000256" key="2">
    <source>
        <dbReference type="ARBA" id="ARBA00022723"/>
    </source>
</evidence>
<dbReference type="PROSITE" id="PS00198">
    <property type="entry name" value="4FE4S_FER_1"/>
    <property type="match status" value="1"/>
</dbReference>
<evidence type="ECO:0000256" key="6">
    <source>
        <dbReference type="SAM" id="Phobius"/>
    </source>
</evidence>
<keyword evidence="3" id="KW-0560">Oxidoreductase</keyword>
<organism evidence="8 9">
    <name type="scientific">Niallia oryzisoli</name>
    <dbReference type="NCBI Taxonomy" id="1737571"/>
    <lineage>
        <taxon>Bacteria</taxon>
        <taxon>Bacillati</taxon>
        <taxon>Bacillota</taxon>
        <taxon>Bacilli</taxon>
        <taxon>Bacillales</taxon>
        <taxon>Bacillaceae</taxon>
        <taxon>Niallia</taxon>
    </lineage>
</organism>
<sequence>MKRLFSLLNLLAFLAVVGYALYLFVNLLYTRYLFIKLGKKAEFEPNLKERINLILINGFGQKKLFKDKKSGVMHLVLFYTFFIIQIGLIELIIKGFIRGYEFPFGEAHKYFSLIQEWATFLMMLAVVYGFYRRYGEKLKRLQWKRDGKAAFVYIALFTLTSSILLTLGFEAIMLNHEPNLAYAPFSGSIAWLFGGIGTTVGTILFNVFWWVHMAVVFTFMVFVPQSKQFHELFAMINIFFKKSGPVGKLRKIDFEDEEAESFGVGKIEDFTQHQLIDLYACAECGRCTNMCPASGTGKELSPMNLIVKMRDHLTEKGAAVTARQPWLPAFAFKNTKGNQMALAGQGIQESAAAIEQVSLIGDVITEEEIWACTTCRNCEDQCPVMNEHVDKIIDLRRYLVLTEGKMNPDAQRAITNIERQGNPWGLNRKERENWREGREDINVATVKEKQKAGEEFEYLFFVGSMGSYDNRSQKIAQSFARVMNLAGISFAILGNNEKNSGDTPRRIGNEFLFQDLANANIANFQKYNVNKIVTIDPHAYNSFKNEYPEFGLEAEVYHHTELLYQWIKESRIKFTKELNEVITYHDSCYLGRYNTIYDPPREILKAIPGVTLVEAERKRENGMCCGAGGGMMWTEETVGTRINVARTEQLLETKPTMIGTGCPYCLTMLSDGVKAKELEETVGNFDVVEIVEKAL</sequence>
<dbReference type="Gene3D" id="1.10.1060.10">
    <property type="entry name" value="Alpha-helical ferredoxin"/>
    <property type="match status" value="1"/>
</dbReference>
<dbReference type="InterPro" id="IPR017896">
    <property type="entry name" value="4Fe4S_Fe-S-bd"/>
</dbReference>
<dbReference type="Pfam" id="PF13183">
    <property type="entry name" value="Fer4_8"/>
    <property type="match status" value="1"/>
</dbReference>
<dbReference type="Gene3D" id="1.20.950.20">
    <property type="entry name" value="Transmembrane di-heme cytochromes, Chain C"/>
    <property type="match status" value="1"/>
</dbReference>